<keyword evidence="1" id="KW-0472">Membrane</keyword>
<dbReference type="RefSeq" id="WP_027069192.1">
    <property type="nucleotide sequence ID" value="NZ_AUHT01000005.1"/>
</dbReference>
<proteinExistence type="predicted"/>
<feature type="transmembrane region" description="Helical" evidence="1">
    <location>
        <begin position="12"/>
        <end position="35"/>
    </location>
</feature>
<dbReference type="eggNOG" id="COG4968">
    <property type="taxonomic scope" value="Bacteria"/>
</dbReference>
<dbReference type="STRING" id="1385515.GCA_000423325_00703"/>
<evidence type="ECO:0000313" key="3">
    <source>
        <dbReference type="Proteomes" id="UP000030003"/>
    </source>
</evidence>
<dbReference type="SUPFAM" id="SSF54523">
    <property type="entry name" value="Pili subunits"/>
    <property type="match status" value="1"/>
</dbReference>
<protein>
    <submittedName>
        <fullName evidence="2">PilE protein</fullName>
    </submittedName>
</protein>
<evidence type="ECO:0000313" key="2">
    <source>
        <dbReference type="EMBL" id="KGO99388.1"/>
    </source>
</evidence>
<dbReference type="Proteomes" id="UP000030003">
    <property type="component" value="Unassembled WGS sequence"/>
</dbReference>
<sequence length="144" mass="15502">MTAKRIARAGGFTLIELMIVVAVLAIIAAIAYPSYNSHVTKTRRGAAASCTMEAAQFMERFYTTNLRYDQDRDGNPVALPQLQCVRDIEGHYTVRLAAVDSGSYLVEAEPQGTQAARDEACGALSLDQTGQKDVAGAAEVNACW</sequence>
<dbReference type="InterPro" id="IPR045584">
    <property type="entry name" value="Pilin-like"/>
</dbReference>
<name>A0A0A0M8N5_9GAMM</name>
<dbReference type="Gene3D" id="3.30.700.10">
    <property type="entry name" value="Glycoprotein, Type 4 Pilin"/>
    <property type="match status" value="1"/>
</dbReference>
<keyword evidence="1" id="KW-1133">Transmembrane helix</keyword>
<dbReference type="NCBIfam" id="TIGR02532">
    <property type="entry name" value="IV_pilin_GFxxxE"/>
    <property type="match status" value="1"/>
</dbReference>
<dbReference type="Pfam" id="PF16732">
    <property type="entry name" value="ComP_DUS"/>
    <property type="match status" value="1"/>
</dbReference>
<dbReference type="GO" id="GO:0043683">
    <property type="term" value="P:type IV pilus assembly"/>
    <property type="evidence" value="ECO:0007669"/>
    <property type="project" value="InterPro"/>
</dbReference>
<dbReference type="AlphaFoldDB" id="A0A0A0M8N5"/>
<gene>
    <name evidence="2" type="ORF">N791_08690</name>
</gene>
<keyword evidence="1" id="KW-0812">Transmembrane</keyword>
<accession>A0A0A0M8N5</accession>
<dbReference type="EMBL" id="AVBH01000018">
    <property type="protein sequence ID" value="KGO99388.1"/>
    <property type="molecule type" value="Genomic_DNA"/>
</dbReference>
<evidence type="ECO:0000256" key="1">
    <source>
        <dbReference type="SAM" id="Phobius"/>
    </source>
</evidence>
<dbReference type="InterPro" id="IPR031982">
    <property type="entry name" value="PilE-like"/>
</dbReference>
<organism evidence="2 3">
    <name type="scientific">Lysobacter defluvii IMMIB APB-9 = DSM 18482</name>
    <dbReference type="NCBI Taxonomy" id="1385515"/>
    <lineage>
        <taxon>Bacteria</taxon>
        <taxon>Pseudomonadati</taxon>
        <taxon>Pseudomonadota</taxon>
        <taxon>Gammaproteobacteria</taxon>
        <taxon>Lysobacterales</taxon>
        <taxon>Lysobacteraceae</taxon>
        <taxon>Novilysobacter</taxon>
    </lineage>
</organism>
<dbReference type="OrthoDB" id="5296638at2"/>
<keyword evidence="3" id="KW-1185">Reference proteome</keyword>
<reference evidence="2 3" key="1">
    <citation type="submission" date="2013-08" db="EMBL/GenBank/DDBJ databases">
        <title>Genomic analysis of Lysobacter defluvii.</title>
        <authorList>
            <person name="Wang Q."/>
            <person name="Wang G."/>
        </authorList>
    </citation>
    <scope>NUCLEOTIDE SEQUENCE [LARGE SCALE GENOMIC DNA]</scope>
    <source>
        <strain evidence="2 3">IMMIB APB-9</strain>
    </source>
</reference>
<dbReference type="InterPro" id="IPR012902">
    <property type="entry name" value="N_methyl_site"/>
</dbReference>
<dbReference type="Pfam" id="PF07963">
    <property type="entry name" value="N_methyl"/>
    <property type="match status" value="1"/>
</dbReference>
<dbReference type="PROSITE" id="PS00409">
    <property type="entry name" value="PROKAR_NTER_METHYL"/>
    <property type="match status" value="1"/>
</dbReference>
<comment type="caution">
    <text evidence="2">The sequence shown here is derived from an EMBL/GenBank/DDBJ whole genome shotgun (WGS) entry which is preliminary data.</text>
</comment>